<dbReference type="NCBIfam" id="TIGR02785">
    <property type="entry name" value="addA_Gpos"/>
    <property type="match status" value="1"/>
</dbReference>
<evidence type="ECO:0000313" key="18">
    <source>
        <dbReference type="Proteomes" id="UP001490816"/>
    </source>
</evidence>
<comment type="catalytic activity">
    <reaction evidence="11">
        <text>Couples ATP hydrolysis with the unwinding of duplex DNA by translocating in the 3'-5' direction.</text>
        <dbReference type="EC" id="5.6.2.4"/>
    </reaction>
</comment>
<dbReference type="Pfam" id="PF12705">
    <property type="entry name" value="PDDEXK_1"/>
    <property type="match status" value="1"/>
</dbReference>
<feature type="domain" description="UvrD-like helicase ATP-binding" evidence="15">
    <location>
        <begin position="3"/>
        <end position="473"/>
    </location>
</feature>
<keyword evidence="9" id="KW-0234">DNA repair</keyword>
<dbReference type="PROSITE" id="PS51198">
    <property type="entry name" value="UVRD_HELICASE_ATP_BIND"/>
    <property type="match status" value="1"/>
</dbReference>
<dbReference type="SUPFAM" id="SSF52540">
    <property type="entry name" value="P-loop containing nucleoside triphosphate hydrolases"/>
    <property type="match status" value="1"/>
</dbReference>
<dbReference type="CDD" id="cd17932">
    <property type="entry name" value="DEXQc_UvrD"/>
    <property type="match status" value="1"/>
</dbReference>
<dbReference type="InterPro" id="IPR014017">
    <property type="entry name" value="DNA_helicase_UvrD-like_C"/>
</dbReference>
<dbReference type="RefSeq" id="WP_367285978.1">
    <property type="nucleotide sequence ID" value="NZ_JBBMEZ010000008.1"/>
</dbReference>
<dbReference type="InterPro" id="IPR027417">
    <property type="entry name" value="P-loop_NTPase"/>
</dbReference>
<keyword evidence="1" id="KW-0540">Nuclease</keyword>
<dbReference type="PANTHER" id="PTHR11070:SF48">
    <property type="entry name" value="ATP-DEPENDENT HELICASE_NUCLEASE SUBUNIT A"/>
    <property type="match status" value="1"/>
</dbReference>
<dbReference type="EC" id="5.6.2.4" evidence="12"/>
<organism evidence="17 18">
    <name type="scientific">Ruminococcoides intestinale</name>
    <dbReference type="NCBI Taxonomy" id="3133162"/>
    <lineage>
        <taxon>Bacteria</taxon>
        <taxon>Bacillati</taxon>
        <taxon>Bacillota</taxon>
        <taxon>Clostridia</taxon>
        <taxon>Eubacteriales</taxon>
        <taxon>Oscillospiraceae</taxon>
        <taxon>Ruminococcoides</taxon>
    </lineage>
</organism>
<comment type="caution">
    <text evidence="17">The sequence shown here is derived from an EMBL/GenBank/DDBJ whole genome shotgun (WGS) entry which is preliminary data.</text>
</comment>
<keyword evidence="2 14" id="KW-0547">Nucleotide-binding</keyword>
<evidence type="ECO:0000256" key="7">
    <source>
        <dbReference type="ARBA" id="ARBA00022840"/>
    </source>
</evidence>
<evidence type="ECO:0000256" key="2">
    <source>
        <dbReference type="ARBA" id="ARBA00022741"/>
    </source>
</evidence>
<evidence type="ECO:0000259" key="15">
    <source>
        <dbReference type="PROSITE" id="PS51198"/>
    </source>
</evidence>
<evidence type="ECO:0000259" key="16">
    <source>
        <dbReference type="PROSITE" id="PS51217"/>
    </source>
</evidence>
<keyword evidence="8" id="KW-0238">DNA-binding</keyword>
<comment type="catalytic activity">
    <reaction evidence="13">
        <text>ATP + H2O = ADP + phosphate + H(+)</text>
        <dbReference type="Rhea" id="RHEA:13065"/>
        <dbReference type="ChEBI" id="CHEBI:15377"/>
        <dbReference type="ChEBI" id="CHEBI:15378"/>
        <dbReference type="ChEBI" id="CHEBI:30616"/>
        <dbReference type="ChEBI" id="CHEBI:43474"/>
        <dbReference type="ChEBI" id="CHEBI:456216"/>
        <dbReference type="EC" id="5.6.2.4"/>
    </reaction>
</comment>
<evidence type="ECO:0000256" key="6">
    <source>
        <dbReference type="ARBA" id="ARBA00022839"/>
    </source>
</evidence>
<feature type="binding site" evidence="14">
    <location>
        <begin position="24"/>
        <end position="31"/>
    </location>
    <ligand>
        <name>ATP</name>
        <dbReference type="ChEBI" id="CHEBI:30616"/>
    </ligand>
</feature>
<dbReference type="Pfam" id="PF00580">
    <property type="entry name" value="UvrD-helicase"/>
    <property type="match status" value="1"/>
</dbReference>
<dbReference type="InterPro" id="IPR011604">
    <property type="entry name" value="PDDEXK-like_dom_sf"/>
</dbReference>
<dbReference type="InterPro" id="IPR011335">
    <property type="entry name" value="Restrct_endonuc-II-like"/>
</dbReference>
<keyword evidence="5 14" id="KW-0347">Helicase</keyword>
<dbReference type="InterPro" id="IPR038726">
    <property type="entry name" value="PDDEXK_AddAB-type"/>
</dbReference>
<dbReference type="Gene3D" id="3.90.320.10">
    <property type="match status" value="1"/>
</dbReference>
<evidence type="ECO:0000256" key="9">
    <source>
        <dbReference type="ARBA" id="ARBA00023204"/>
    </source>
</evidence>
<evidence type="ECO:0000256" key="14">
    <source>
        <dbReference type="PROSITE-ProRule" id="PRU00560"/>
    </source>
</evidence>
<evidence type="ECO:0000256" key="11">
    <source>
        <dbReference type="ARBA" id="ARBA00034617"/>
    </source>
</evidence>
<dbReference type="EMBL" id="JBBMEZ010000008">
    <property type="protein sequence ID" value="MEQ2469576.1"/>
    <property type="molecule type" value="Genomic_DNA"/>
</dbReference>
<keyword evidence="7 14" id="KW-0067">ATP-binding</keyword>
<dbReference type="GO" id="GO:0016787">
    <property type="term" value="F:hydrolase activity"/>
    <property type="evidence" value="ECO:0007669"/>
    <property type="project" value="UniProtKB-KW"/>
</dbReference>
<evidence type="ECO:0000256" key="12">
    <source>
        <dbReference type="ARBA" id="ARBA00034808"/>
    </source>
</evidence>
<name>A0ABV1F884_9FIRM</name>
<sequence length="1186" mass="134834">MSRNWTPQQKNAIYATDGSVLVSAAAGSGKTAVLVERVIKLITREKNPLDVDRLLIVTFTRAAAAEMRERIQAAVNKLLENDPYNAHLLAQRQLLYSANISTIDSFCGDIVREYFHTLDVARDFRIADEGELEILRQEALDNTFESFYDSEDDCFYSLLDLFKGKHGDQKLRETVLKISEFLTTQPFPDKWLDDMLENYSETDIEKTVWGKIIIDYALSAVLYGINLTENSILRLKDDEKLQDAVEPLLFGDLAYFTLVQSKFVSSSWDEIRQAIFSFETGRMKSPKGYKDNPIKISVSSNRDEVKETVKKLQSLFFWSEEDARLELSQLHRFISTLFTLVRAYDKKLSELKAKKNILSFADIESLTVKLLAKPDDENGYTKTVQAQEISNRFDAVMVDEFQDVNDVQDLIFKSVSNDESNLFVVGDVKQSIYGFRQAKPEIFIERKNEYKRFNEENPEYPATIILDRNFRSRFEVCDAVNFIFERIMTKESAKMEYNSDERLVNGAEFPKSDDCNFEISLIESENSNLEKEEIEAKYIADKIHDMINSGFRVKDGDIMREARYGDFAIILRSPSGKAATYVNTLNNSGIPAYSENKSSFFDAIEIKIMLNLLRVIDNPGIDIPLLSVLCSPMYAFTPDELAEMRCESRKSSLYSSVCEYAKANDKARKFVDELKILRDCACTNSVDALISKACEMTGFMSISLAVSGNDSALKNLELLREYARSFESNGYKTLSDFISYTDKLIANKTNLDASSQNEGDSANAVRVLSIHASKGLEFPVCFIADITHQFNKTDLRNDILLDSKAGLGIKTQSNGVVYNTFPRLATGLKIEENLIAEEMRVLYVALTRAKEKLICVGAVKKCSDYLERLYSKLVSESVIEPYTVTSCQSYCDWLCLCALVHPSLNNLRNDIMPGSKVIPHNGESDWKLQIIVDEKMIDKDNVFEDDITSTNLLQVADVSDDTFDYAKLLRKNLDFKYRNRDILSLPQKVSASDIAHSQNGDYFEKILSKPLFIAEQNSAPVARGTAHHKFLQYCNFEQARASLDTEIDRLLNDGKLTQEQVDMIDRKTLNEFLSTKLIDRIIASQLVMREKRFTARLKPSEVFDEYKDVKTDATVIIQGAVDLAFVENGKLVIVDYKTDRIKDITKLAGLYKKQLDLYKSAMEQSEELTVKECILCSIHLGAYITV</sequence>
<dbReference type="PROSITE" id="PS51217">
    <property type="entry name" value="UVRD_HELICASE_CTER"/>
    <property type="match status" value="1"/>
</dbReference>
<accession>A0ABV1F884</accession>
<keyword evidence="10" id="KW-0413">Isomerase</keyword>
<dbReference type="GO" id="GO:0003678">
    <property type="term" value="F:DNA helicase activity"/>
    <property type="evidence" value="ECO:0007669"/>
    <property type="project" value="UniProtKB-EC"/>
</dbReference>
<keyword evidence="6" id="KW-0269">Exonuclease</keyword>
<reference evidence="17 18" key="1">
    <citation type="submission" date="2024-03" db="EMBL/GenBank/DDBJ databases">
        <title>Human intestinal bacterial collection.</title>
        <authorList>
            <person name="Pauvert C."/>
            <person name="Hitch T.C.A."/>
            <person name="Clavel T."/>
        </authorList>
    </citation>
    <scope>NUCLEOTIDE SEQUENCE [LARGE SCALE GENOMIC DNA]</scope>
    <source>
        <strain evidence="17 18">CLA-JM-H38</strain>
    </source>
</reference>
<dbReference type="Pfam" id="PF13361">
    <property type="entry name" value="UvrD_C"/>
    <property type="match status" value="1"/>
</dbReference>
<keyword evidence="4 14" id="KW-0378">Hydrolase</keyword>
<evidence type="ECO:0000256" key="3">
    <source>
        <dbReference type="ARBA" id="ARBA00022763"/>
    </source>
</evidence>
<gene>
    <name evidence="17" type="primary">addA</name>
    <name evidence="17" type="ORF">WMO39_04395</name>
</gene>
<evidence type="ECO:0000256" key="13">
    <source>
        <dbReference type="ARBA" id="ARBA00048988"/>
    </source>
</evidence>
<dbReference type="InterPro" id="IPR014016">
    <property type="entry name" value="UvrD-like_ATP-bd"/>
</dbReference>
<evidence type="ECO:0000256" key="4">
    <source>
        <dbReference type="ARBA" id="ARBA00022801"/>
    </source>
</evidence>
<proteinExistence type="predicted"/>
<dbReference type="InterPro" id="IPR000212">
    <property type="entry name" value="DNA_helicase_UvrD/REP"/>
</dbReference>
<evidence type="ECO:0000256" key="5">
    <source>
        <dbReference type="ARBA" id="ARBA00022806"/>
    </source>
</evidence>
<dbReference type="Gene3D" id="3.40.50.300">
    <property type="entry name" value="P-loop containing nucleotide triphosphate hydrolases"/>
    <property type="match status" value="4"/>
</dbReference>
<protein>
    <recommendedName>
        <fullName evidence="12">DNA 3'-5' helicase</fullName>
        <ecNumber evidence="12">5.6.2.4</ecNumber>
    </recommendedName>
</protein>
<dbReference type="InterPro" id="IPR014152">
    <property type="entry name" value="AddA"/>
</dbReference>
<evidence type="ECO:0000256" key="8">
    <source>
        <dbReference type="ARBA" id="ARBA00023125"/>
    </source>
</evidence>
<evidence type="ECO:0000256" key="1">
    <source>
        <dbReference type="ARBA" id="ARBA00022722"/>
    </source>
</evidence>
<keyword evidence="3" id="KW-0227">DNA damage</keyword>
<dbReference type="PANTHER" id="PTHR11070">
    <property type="entry name" value="UVRD / RECB / PCRA DNA HELICASE FAMILY MEMBER"/>
    <property type="match status" value="1"/>
</dbReference>
<evidence type="ECO:0000313" key="17">
    <source>
        <dbReference type="EMBL" id="MEQ2469576.1"/>
    </source>
</evidence>
<evidence type="ECO:0000256" key="10">
    <source>
        <dbReference type="ARBA" id="ARBA00023235"/>
    </source>
</evidence>
<dbReference type="Proteomes" id="UP001490816">
    <property type="component" value="Unassembled WGS sequence"/>
</dbReference>
<keyword evidence="18" id="KW-1185">Reference proteome</keyword>
<feature type="domain" description="UvrD-like helicase C-terminal" evidence="16">
    <location>
        <begin position="485"/>
        <end position="775"/>
    </location>
</feature>
<dbReference type="SUPFAM" id="SSF52980">
    <property type="entry name" value="Restriction endonuclease-like"/>
    <property type="match status" value="1"/>
</dbReference>